<evidence type="ECO:0000256" key="5">
    <source>
        <dbReference type="ARBA" id="ARBA00022840"/>
    </source>
</evidence>
<organism evidence="10">
    <name type="scientific">marine metagenome</name>
    <dbReference type="NCBI Taxonomy" id="408172"/>
    <lineage>
        <taxon>unclassified sequences</taxon>
        <taxon>metagenomes</taxon>
        <taxon>ecological metagenomes</taxon>
    </lineage>
</organism>
<feature type="domain" description="Methionyl/Valyl/Leucyl/Isoleucyl-tRNA synthetase anticodon-binding" evidence="9">
    <location>
        <begin position="1"/>
        <end position="56"/>
    </location>
</feature>
<evidence type="ECO:0000256" key="6">
    <source>
        <dbReference type="ARBA" id="ARBA00022917"/>
    </source>
</evidence>
<comment type="catalytic activity">
    <reaction evidence="8">
        <text>tRNA(Leu) + L-leucine + ATP = L-leucyl-tRNA(Leu) + AMP + diphosphate</text>
        <dbReference type="Rhea" id="RHEA:11688"/>
        <dbReference type="Rhea" id="RHEA-COMP:9613"/>
        <dbReference type="Rhea" id="RHEA-COMP:9622"/>
        <dbReference type="ChEBI" id="CHEBI:30616"/>
        <dbReference type="ChEBI" id="CHEBI:33019"/>
        <dbReference type="ChEBI" id="CHEBI:57427"/>
        <dbReference type="ChEBI" id="CHEBI:78442"/>
        <dbReference type="ChEBI" id="CHEBI:78494"/>
        <dbReference type="ChEBI" id="CHEBI:456215"/>
        <dbReference type="EC" id="6.1.1.4"/>
    </reaction>
</comment>
<evidence type="ECO:0000256" key="3">
    <source>
        <dbReference type="ARBA" id="ARBA00022598"/>
    </source>
</evidence>
<dbReference type="EMBL" id="UINC01175208">
    <property type="protein sequence ID" value="SVD81713.1"/>
    <property type="molecule type" value="Genomic_DNA"/>
</dbReference>
<dbReference type="EC" id="6.1.1.4" evidence="2"/>
<keyword evidence="7" id="KW-0030">Aminoacyl-tRNA synthetase</keyword>
<dbReference type="GO" id="GO:0004823">
    <property type="term" value="F:leucine-tRNA ligase activity"/>
    <property type="evidence" value="ECO:0007669"/>
    <property type="project" value="UniProtKB-EC"/>
</dbReference>
<sequence>IAEEIWNKLGNANSVTIAEFPKFKESYLVEDQINYPVSFNGKMRFKILLDAKLTKDEVEDEVMKHEKTDHYLDGKSPKKVIVVPKRIVNIVM</sequence>
<dbReference type="InterPro" id="IPR002302">
    <property type="entry name" value="Leu-tRNA-ligase"/>
</dbReference>
<dbReference type="GO" id="GO:0005829">
    <property type="term" value="C:cytosol"/>
    <property type="evidence" value="ECO:0007669"/>
    <property type="project" value="TreeGrafter"/>
</dbReference>
<keyword evidence="6" id="KW-0648">Protein biosynthesis</keyword>
<keyword evidence="5" id="KW-0067">ATP-binding</keyword>
<dbReference type="PANTHER" id="PTHR43740">
    <property type="entry name" value="LEUCYL-TRNA SYNTHETASE"/>
    <property type="match status" value="1"/>
</dbReference>
<keyword evidence="4" id="KW-0547">Nucleotide-binding</keyword>
<keyword evidence="3" id="KW-0436">Ligase</keyword>
<name>A0A382YEK3_9ZZZZ</name>
<evidence type="ECO:0000256" key="2">
    <source>
        <dbReference type="ARBA" id="ARBA00013164"/>
    </source>
</evidence>
<protein>
    <recommendedName>
        <fullName evidence="2">leucine--tRNA ligase</fullName>
        <ecNumber evidence="2">6.1.1.4</ecNumber>
    </recommendedName>
</protein>
<dbReference type="SUPFAM" id="SSF47323">
    <property type="entry name" value="Anticodon-binding domain of a subclass of class I aminoacyl-tRNA synthetases"/>
    <property type="match status" value="1"/>
</dbReference>
<dbReference type="GO" id="GO:0005524">
    <property type="term" value="F:ATP binding"/>
    <property type="evidence" value="ECO:0007669"/>
    <property type="project" value="UniProtKB-KW"/>
</dbReference>
<dbReference type="Gene3D" id="1.10.730.10">
    <property type="entry name" value="Isoleucyl-tRNA Synthetase, Domain 1"/>
    <property type="match status" value="1"/>
</dbReference>
<evidence type="ECO:0000256" key="8">
    <source>
        <dbReference type="ARBA" id="ARBA00047469"/>
    </source>
</evidence>
<evidence type="ECO:0000256" key="4">
    <source>
        <dbReference type="ARBA" id="ARBA00022741"/>
    </source>
</evidence>
<dbReference type="PANTHER" id="PTHR43740:SF2">
    <property type="entry name" value="LEUCINE--TRNA LIGASE, MITOCHONDRIAL"/>
    <property type="match status" value="1"/>
</dbReference>
<proteinExistence type="inferred from homology"/>
<evidence type="ECO:0000256" key="1">
    <source>
        <dbReference type="ARBA" id="ARBA00005594"/>
    </source>
</evidence>
<evidence type="ECO:0000313" key="10">
    <source>
        <dbReference type="EMBL" id="SVD81713.1"/>
    </source>
</evidence>
<dbReference type="InterPro" id="IPR009080">
    <property type="entry name" value="tRNAsynth_Ia_anticodon-bd"/>
</dbReference>
<accession>A0A382YEK3</accession>
<feature type="non-terminal residue" evidence="10">
    <location>
        <position position="1"/>
    </location>
</feature>
<dbReference type="Pfam" id="PF08264">
    <property type="entry name" value="Anticodon_1"/>
    <property type="match status" value="1"/>
</dbReference>
<gene>
    <name evidence="10" type="ORF">METZ01_LOCUS434567</name>
</gene>
<reference evidence="10" key="1">
    <citation type="submission" date="2018-05" db="EMBL/GenBank/DDBJ databases">
        <authorList>
            <person name="Lanie J.A."/>
            <person name="Ng W.-L."/>
            <person name="Kazmierczak K.M."/>
            <person name="Andrzejewski T.M."/>
            <person name="Davidsen T.M."/>
            <person name="Wayne K.J."/>
            <person name="Tettelin H."/>
            <person name="Glass J.I."/>
            <person name="Rusch D."/>
            <person name="Podicherti R."/>
            <person name="Tsui H.-C.T."/>
            <person name="Winkler M.E."/>
        </authorList>
    </citation>
    <scope>NUCLEOTIDE SEQUENCE</scope>
</reference>
<dbReference type="GO" id="GO:0006429">
    <property type="term" value="P:leucyl-tRNA aminoacylation"/>
    <property type="evidence" value="ECO:0007669"/>
    <property type="project" value="InterPro"/>
</dbReference>
<evidence type="ECO:0000256" key="7">
    <source>
        <dbReference type="ARBA" id="ARBA00023146"/>
    </source>
</evidence>
<dbReference type="AlphaFoldDB" id="A0A382YEK3"/>
<dbReference type="InterPro" id="IPR013155">
    <property type="entry name" value="M/V/L/I-tRNA-synth_anticd-bd"/>
</dbReference>
<evidence type="ECO:0000259" key="9">
    <source>
        <dbReference type="Pfam" id="PF08264"/>
    </source>
</evidence>
<comment type="similarity">
    <text evidence="1">Belongs to the class-I aminoacyl-tRNA synthetase family.</text>
</comment>